<dbReference type="NCBIfam" id="TIGR01038">
    <property type="entry name" value="uL22_arch_euk"/>
    <property type="match status" value="1"/>
</dbReference>
<keyword evidence="9" id="KW-1185">Reference proteome</keyword>
<evidence type="ECO:0000313" key="9">
    <source>
        <dbReference type="Proteomes" id="UP000823872"/>
    </source>
</evidence>
<keyword evidence="3 6" id="KW-0687">Ribonucleoprotein</keyword>
<dbReference type="GeneTree" id="ENSGT00950000183010"/>
<feature type="compositionally biased region" description="Polar residues" evidence="7">
    <location>
        <begin position="11"/>
        <end position="20"/>
    </location>
</feature>
<dbReference type="PROSITE" id="PS00464">
    <property type="entry name" value="RIBOSOMAL_L22"/>
    <property type="match status" value="1"/>
</dbReference>
<sequence>MVRYSLDPENPTKSCKSRGSNLRVHSKNTRETAQAIKNATKYLKDVTLQKQCVPFRRYNGGVGRCAQAKQWGWTQGRWPKKSAEFLLHVLKNAESNAERKGLDVDSLVIEHIQVNKAPEMRRRTYRAHGRISPCMSSPCHLEMILTEKEQIVPKPEEEVAQKKKISQKKQKLMASDQKAPLGETLSDRPAPNHLLTHVPGSDSAHARD</sequence>
<organism evidence="8 9">
    <name type="scientific">Felis catus</name>
    <name type="common">Cat</name>
    <name type="synonym">Felis silvestris catus</name>
    <dbReference type="NCBI Taxonomy" id="9685"/>
    <lineage>
        <taxon>Eukaryota</taxon>
        <taxon>Metazoa</taxon>
        <taxon>Chordata</taxon>
        <taxon>Craniata</taxon>
        <taxon>Vertebrata</taxon>
        <taxon>Euteleostomi</taxon>
        <taxon>Mammalia</taxon>
        <taxon>Eutheria</taxon>
        <taxon>Laurasiatheria</taxon>
        <taxon>Carnivora</taxon>
        <taxon>Feliformia</taxon>
        <taxon>Felidae</taxon>
        <taxon>Felinae</taxon>
        <taxon>Felis</taxon>
    </lineage>
</organism>
<keyword evidence="2 6" id="KW-0689">Ribosomal protein</keyword>
<evidence type="ECO:0000256" key="5">
    <source>
        <dbReference type="ARBA" id="ARBA00035325"/>
    </source>
</evidence>
<reference evidence="8" key="2">
    <citation type="submission" date="2025-08" db="UniProtKB">
        <authorList>
            <consortium name="Ensembl"/>
        </authorList>
    </citation>
    <scope>IDENTIFICATION</scope>
    <source>
        <strain evidence="8">breed Abyssinian</strain>
    </source>
</reference>
<evidence type="ECO:0000256" key="6">
    <source>
        <dbReference type="RuleBase" id="RU004005"/>
    </source>
</evidence>
<dbReference type="Proteomes" id="UP000823872">
    <property type="component" value="Chromosome E2"/>
</dbReference>
<evidence type="ECO:0000256" key="2">
    <source>
        <dbReference type="ARBA" id="ARBA00022980"/>
    </source>
</evidence>
<dbReference type="PANTHER" id="PTHR11593">
    <property type="entry name" value="60S RIBOSOMAL PROTEIN L17"/>
    <property type="match status" value="1"/>
</dbReference>
<reference evidence="8 9" key="1">
    <citation type="submission" date="2021-02" db="EMBL/GenBank/DDBJ databases">
        <title>Safari Cat Assemblies.</title>
        <authorList>
            <person name="Bredemeyer K.R."/>
            <person name="Murphy W.J."/>
        </authorList>
    </citation>
    <scope>NUCLEOTIDE SEQUENCE [LARGE SCALE GENOMIC DNA]</scope>
</reference>
<evidence type="ECO:0000256" key="1">
    <source>
        <dbReference type="ARBA" id="ARBA00009451"/>
    </source>
</evidence>
<dbReference type="InterPro" id="IPR018260">
    <property type="entry name" value="Ribosomal_uL22_CS"/>
</dbReference>
<dbReference type="Pfam" id="PF00237">
    <property type="entry name" value="Ribosomal_L22"/>
    <property type="match status" value="1"/>
</dbReference>
<dbReference type="PANTHER" id="PTHR11593:SF11">
    <property type="entry name" value="LARGE RIBOSOMAL SUBUNIT PROTEIN UL22"/>
    <property type="match status" value="1"/>
</dbReference>
<evidence type="ECO:0000256" key="3">
    <source>
        <dbReference type="ARBA" id="ARBA00023274"/>
    </source>
</evidence>
<comment type="similarity">
    <text evidence="1 6">Belongs to the universal ribosomal protein uL22 family.</text>
</comment>
<dbReference type="InterPro" id="IPR036394">
    <property type="entry name" value="Ribosomal_uL22_sf"/>
</dbReference>
<feature type="compositionally biased region" description="Basic residues" evidence="7">
    <location>
        <begin position="162"/>
        <end position="171"/>
    </location>
</feature>
<evidence type="ECO:0000256" key="7">
    <source>
        <dbReference type="SAM" id="MobiDB-lite"/>
    </source>
</evidence>
<proteinExistence type="inferred from homology"/>
<accession>A0ABI8ARC8</accession>
<dbReference type="Gene3D" id="3.90.470.10">
    <property type="entry name" value="Ribosomal protein L22/L17"/>
    <property type="match status" value="1"/>
</dbReference>
<dbReference type="InterPro" id="IPR005721">
    <property type="entry name" value="Ribosomal_uL22_euk/arc"/>
</dbReference>
<evidence type="ECO:0000256" key="4">
    <source>
        <dbReference type="ARBA" id="ARBA00035207"/>
    </source>
</evidence>
<dbReference type="CDD" id="cd00336">
    <property type="entry name" value="Ribosomal_L22"/>
    <property type="match status" value="1"/>
</dbReference>
<feature type="region of interest" description="Disordered" evidence="7">
    <location>
        <begin position="156"/>
        <end position="208"/>
    </location>
</feature>
<name>A0ABI8ARC8_FELCA</name>
<dbReference type="InterPro" id="IPR001063">
    <property type="entry name" value="Ribosomal_uL22"/>
</dbReference>
<evidence type="ECO:0000313" key="8">
    <source>
        <dbReference type="Ensembl" id="ENSFCTP00005061697.1"/>
    </source>
</evidence>
<protein>
    <recommendedName>
        <fullName evidence="4">Large ribosomal subunit protein uL22</fullName>
    </recommendedName>
    <alternativeName>
        <fullName evidence="5">60S ribosomal protein L17</fullName>
    </alternativeName>
</protein>
<feature type="region of interest" description="Disordered" evidence="7">
    <location>
        <begin position="1"/>
        <end position="29"/>
    </location>
</feature>
<dbReference type="SUPFAM" id="SSF54843">
    <property type="entry name" value="Ribosomal protein L22"/>
    <property type="match status" value="1"/>
</dbReference>
<reference evidence="8" key="3">
    <citation type="submission" date="2025-09" db="UniProtKB">
        <authorList>
            <consortium name="Ensembl"/>
        </authorList>
    </citation>
    <scope>IDENTIFICATION</scope>
    <source>
        <strain evidence="8">breed Abyssinian</strain>
    </source>
</reference>
<dbReference type="Ensembl" id="ENSFCTT00005093037.1">
    <property type="protein sequence ID" value="ENSFCTP00005061697.1"/>
    <property type="gene ID" value="ENSFCTG00005033825.1"/>
</dbReference>